<organism evidence="5 6">
    <name type="scientific">Paeniglutamicibacter cryotolerans</name>
    <dbReference type="NCBI Taxonomy" id="670079"/>
    <lineage>
        <taxon>Bacteria</taxon>
        <taxon>Bacillati</taxon>
        <taxon>Actinomycetota</taxon>
        <taxon>Actinomycetes</taxon>
        <taxon>Micrococcales</taxon>
        <taxon>Micrococcaceae</taxon>
        <taxon>Paeniglutamicibacter</taxon>
    </lineage>
</organism>
<dbReference type="EMBL" id="JACHVS010000001">
    <property type="protein sequence ID" value="MBB2995221.1"/>
    <property type="molecule type" value="Genomic_DNA"/>
</dbReference>
<gene>
    <name evidence="5" type="ORF">E9229_001412</name>
</gene>
<accession>A0A839QT56</accession>
<dbReference type="InterPro" id="IPR028157">
    <property type="entry name" value="PELOTA_dom"/>
</dbReference>
<evidence type="ECO:0000313" key="5">
    <source>
        <dbReference type="EMBL" id="MBB2995221.1"/>
    </source>
</evidence>
<proteinExistence type="predicted"/>
<dbReference type="InterPro" id="IPR011215">
    <property type="entry name" value="StiP_N"/>
</dbReference>
<evidence type="ECO:0000313" key="6">
    <source>
        <dbReference type="Proteomes" id="UP000523000"/>
    </source>
</evidence>
<dbReference type="InterPro" id="IPR041688">
    <property type="entry name" value="PRTase_2"/>
</dbReference>
<sequence length="855" mass="90710">MNGTIWIGDYVANTLGIGVHTDPTGSLFDARDLIGMALRRNPKRAHLLVSSVLGKHIPTDPGLLIAAGELLGALVARALAPEPDTCSTAAIDDAALAAIAAELGAALRTTTDASGAERIARARELLEPLRRDHPEVATLGYAETATGLGALVAGAIGSYYIHSTRHSGNGTPAFGAFEEEHSHATSHRLLPTDPRPLAQSPTLVLVDDELSTGTTIINTIRELHAIAPRPYYVVAALVDMRTADDRARFERIATELGTRIRVVALARGRVALPDDVLETARQLLDTLPPAGNPHQRPAGAIELIELNAADGSRTIPGNRHGSNRTLPADNRVPAAGSALNDALGGLPADDVVVLGTEEFLHFPLLVADWLNTRGPAAGSVRFSSTTRSPIVAMDRADYAINSALDFTSHDDTVDGPGPRFAYNVSGACGPRTIILMPEPGTDPEKLTGPGSVTEALAGAAERVIVALFPAPEPPPATPPAAEPLRGPAFGSYAASDVGWLLKDLGTLELEAPTARRERDIQSGAAHYCESLPVEYEPTPTYLGLFEQSLTRSAQRVAHAVGVISEIAMAKRDGVPVLVSLARAGTPVGVLMKRWIARNHGIDVPHYTMSVIRGKGLDHNALRYLAATYDPARILFVDGWTGKGAVTQTLVSSLAAFSHDGPGSFNPELAVLADPGHCASIFGSRDDYLVPSACLNSTVSGLVSRTVLNEEWIGEHDFHGGKFYAGLRDADRSTRFIDAVAAHFPEVRETARATAREQLSEPPALTFSGLRAVEAIGTEYGIGNINLIKPGVGETTRVLLRRVPWKVLVNPNALRELGHVLLLAEQRGVEILEVPRLPYSCVGLIRPLTGTATEEA</sequence>
<dbReference type="InterPro" id="IPR022537">
    <property type="entry name" value="TRSP_dom"/>
</dbReference>
<reference evidence="5 6" key="1">
    <citation type="submission" date="2020-08" db="EMBL/GenBank/DDBJ databases">
        <title>Sequencing the genomes of 1000 actinobacteria strains.</title>
        <authorList>
            <person name="Klenk H.-P."/>
        </authorList>
    </citation>
    <scope>NUCLEOTIDE SEQUENCE [LARGE SCALE GENOMIC DNA]</scope>
    <source>
        <strain evidence="5 6">DSM 22826</strain>
    </source>
</reference>
<dbReference type="CDD" id="cd06223">
    <property type="entry name" value="PRTases_typeI"/>
    <property type="match status" value="1"/>
</dbReference>
<evidence type="ECO:0000259" key="3">
    <source>
        <dbReference type="Pfam" id="PF15608"/>
    </source>
</evidence>
<dbReference type="AlphaFoldDB" id="A0A839QT56"/>
<keyword evidence="5" id="KW-0808">Transferase</keyword>
<dbReference type="RefSeq" id="WP_183510517.1">
    <property type="nucleotide sequence ID" value="NZ_BAABGK010000022.1"/>
</dbReference>
<dbReference type="InterPro" id="IPR000836">
    <property type="entry name" value="PRTase_dom"/>
</dbReference>
<name>A0A839QT56_9MICC</name>
<feature type="domain" description="Orotate phosphoribosyltransferase-like" evidence="4">
    <location>
        <begin position="33"/>
        <end position="268"/>
    </location>
</feature>
<keyword evidence="5" id="KW-0328">Glycosyltransferase</keyword>
<feature type="domain" description="PELOTA RNA-binding" evidence="3">
    <location>
        <begin position="767"/>
        <end position="845"/>
    </location>
</feature>
<dbReference type="InterPro" id="IPR029057">
    <property type="entry name" value="PRTase-like"/>
</dbReference>
<dbReference type="Pfam" id="PF15609">
    <property type="entry name" value="PRTase_2"/>
    <property type="match status" value="1"/>
</dbReference>
<dbReference type="SUPFAM" id="SSF53271">
    <property type="entry name" value="PRTase-like"/>
    <property type="match status" value="1"/>
</dbReference>
<dbReference type="GO" id="GO:0016757">
    <property type="term" value="F:glycosyltransferase activity"/>
    <property type="evidence" value="ECO:0007669"/>
    <property type="project" value="UniProtKB-KW"/>
</dbReference>
<evidence type="ECO:0000259" key="1">
    <source>
        <dbReference type="Pfam" id="PF11202"/>
    </source>
</evidence>
<protein>
    <submittedName>
        <fullName evidence="5">Orotate phosphoribosyltransferase-like protein</fullName>
    </submittedName>
</protein>
<dbReference type="Proteomes" id="UP000523000">
    <property type="component" value="Unassembled WGS sequence"/>
</dbReference>
<dbReference type="Pfam" id="PF11202">
    <property type="entry name" value="StiP"/>
    <property type="match status" value="1"/>
</dbReference>
<evidence type="ECO:0000259" key="2">
    <source>
        <dbReference type="Pfam" id="PF12500"/>
    </source>
</evidence>
<dbReference type="Pfam" id="PF12500">
    <property type="entry name" value="TRSP"/>
    <property type="match status" value="1"/>
</dbReference>
<evidence type="ECO:0000259" key="4">
    <source>
        <dbReference type="Pfam" id="PF15609"/>
    </source>
</evidence>
<keyword evidence="6" id="KW-1185">Reference proteome</keyword>
<feature type="domain" description="Cysteine protease StiP N-terminal" evidence="1">
    <location>
        <begin position="490"/>
        <end position="739"/>
    </location>
</feature>
<dbReference type="Pfam" id="PF15608">
    <property type="entry name" value="PELOTA_1"/>
    <property type="match status" value="1"/>
</dbReference>
<feature type="domain" description="TRSP" evidence="2">
    <location>
        <begin position="318"/>
        <end position="446"/>
    </location>
</feature>
<comment type="caution">
    <text evidence="5">The sequence shown here is derived from an EMBL/GenBank/DDBJ whole genome shotgun (WGS) entry which is preliminary data.</text>
</comment>